<name>X1VCQ0_9ZZZZ</name>
<keyword evidence="1" id="KW-1133">Transmembrane helix</keyword>
<feature type="transmembrane region" description="Helical" evidence="1">
    <location>
        <begin position="43"/>
        <end position="63"/>
    </location>
</feature>
<proteinExistence type="predicted"/>
<keyword evidence="1" id="KW-0472">Membrane</keyword>
<organism evidence="2">
    <name type="scientific">marine sediment metagenome</name>
    <dbReference type="NCBI Taxonomy" id="412755"/>
    <lineage>
        <taxon>unclassified sequences</taxon>
        <taxon>metagenomes</taxon>
        <taxon>ecological metagenomes</taxon>
    </lineage>
</organism>
<keyword evidence="1" id="KW-0812">Transmembrane</keyword>
<reference evidence="2" key="1">
    <citation type="journal article" date="2014" name="Front. Microbiol.">
        <title>High frequency of phylogenetically diverse reductive dehalogenase-homologous genes in deep subseafloor sedimentary metagenomes.</title>
        <authorList>
            <person name="Kawai M."/>
            <person name="Futagami T."/>
            <person name="Toyoda A."/>
            <person name="Takaki Y."/>
            <person name="Nishi S."/>
            <person name="Hori S."/>
            <person name="Arai W."/>
            <person name="Tsubouchi T."/>
            <person name="Morono Y."/>
            <person name="Uchiyama I."/>
            <person name="Ito T."/>
            <person name="Fujiyama A."/>
            <person name="Inagaki F."/>
            <person name="Takami H."/>
        </authorList>
    </citation>
    <scope>NUCLEOTIDE SEQUENCE</scope>
    <source>
        <strain evidence="2">Expedition CK06-06</strain>
    </source>
</reference>
<protein>
    <submittedName>
        <fullName evidence="2">Uncharacterized protein</fullName>
    </submittedName>
</protein>
<sequence>MIILIYWGDGVTKFLLTPIDPKFFIYMTGPIPILNRFYSAVKFVNIARSIFTGITLWMIYLIYKENKNVLSGKSIVDINNNLVKK</sequence>
<comment type="caution">
    <text evidence="2">The sequence shown here is derived from an EMBL/GenBank/DDBJ whole genome shotgun (WGS) entry which is preliminary data.</text>
</comment>
<evidence type="ECO:0000313" key="2">
    <source>
        <dbReference type="EMBL" id="GAJ15092.1"/>
    </source>
</evidence>
<evidence type="ECO:0000256" key="1">
    <source>
        <dbReference type="SAM" id="Phobius"/>
    </source>
</evidence>
<dbReference type="AlphaFoldDB" id="X1VCQ0"/>
<gene>
    <name evidence="2" type="ORF">S12H4_44410</name>
</gene>
<accession>X1VCQ0</accession>
<dbReference type="EMBL" id="BARW01027360">
    <property type="protein sequence ID" value="GAJ15092.1"/>
    <property type="molecule type" value="Genomic_DNA"/>
</dbReference>